<dbReference type="SUPFAM" id="SSF46934">
    <property type="entry name" value="UBA-like"/>
    <property type="match status" value="1"/>
</dbReference>
<feature type="region of interest" description="Disordered" evidence="2">
    <location>
        <begin position="281"/>
        <end position="390"/>
    </location>
</feature>
<evidence type="ECO:0000259" key="4">
    <source>
        <dbReference type="PROSITE" id="PS51495"/>
    </source>
</evidence>
<dbReference type="AlphaFoldDB" id="A0A7S3VQ42"/>
<dbReference type="SMART" id="SM00165">
    <property type="entry name" value="UBA"/>
    <property type="match status" value="1"/>
</dbReference>
<evidence type="ECO:0000256" key="1">
    <source>
        <dbReference type="RuleBase" id="RU367095"/>
    </source>
</evidence>
<dbReference type="GO" id="GO:0032266">
    <property type="term" value="F:phosphatidylinositol-3-phosphate binding"/>
    <property type="evidence" value="ECO:0007669"/>
    <property type="project" value="UniProtKB-UniRule"/>
</dbReference>
<dbReference type="EMBL" id="HBIP01023578">
    <property type="protein sequence ID" value="CAE0499047.1"/>
    <property type="molecule type" value="Transcribed_RNA"/>
</dbReference>
<feature type="domain" description="GLUE N-terminal" evidence="4">
    <location>
        <begin position="7"/>
        <end position="193"/>
    </location>
</feature>
<keyword evidence="1" id="KW-0963">Cytoplasm</keyword>
<dbReference type="Gene3D" id="2.30.29.30">
    <property type="entry name" value="Pleckstrin-homology domain (PH domain)/Phosphotyrosine-binding domain (PTB)"/>
    <property type="match status" value="1"/>
</dbReference>
<dbReference type="GO" id="GO:0043328">
    <property type="term" value="P:protein transport to vacuole involved in ubiquitin-dependent protein catabolic process via the multivesicular body sorting pathway"/>
    <property type="evidence" value="ECO:0007669"/>
    <property type="project" value="UniProtKB-UniRule"/>
</dbReference>
<dbReference type="SUPFAM" id="SSF50729">
    <property type="entry name" value="PH domain-like"/>
    <property type="match status" value="1"/>
</dbReference>
<evidence type="ECO:0000256" key="2">
    <source>
        <dbReference type="SAM" id="MobiDB-lite"/>
    </source>
</evidence>
<keyword evidence="1" id="KW-0653">Protein transport</keyword>
<name>A0A7S3VQ42_DUNTE</name>
<protein>
    <recommendedName>
        <fullName evidence="1">Vacuolar protein-sorting-associated protein 36</fullName>
    </recommendedName>
    <alternativeName>
        <fullName evidence="1">ESCRT-II complex subunit VPS36</fullName>
    </alternativeName>
</protein>
<keyword evidence="1" id="KW-0813">Transport</keyword>
<dbReference type="InterPro" id="IPR037855">
    <property type="entry name" value="Vps36"/>
</dbReference>
<dbReference type="GO" id="GO:0000814">
    <property type="term" value="C:ESCRT II complex"/>
    <property type="evidence" value="ECO:0007669"/>
    <property type="project" value="UniProtKB-UniRule"/>
</dbReference>
<reference evidence="5" key="1">
    <citation type="submission" date="2021-01" db="EMBL/GenBank/DDBJ databases">
        <authorList>
            <person name="Corre E."/>
            <person name="Pelletier E."/>
            <person name="Niang G."/>
            <person name="Scheremetjew M."/>
            <person name="Finn R."/>
            <person name="Kale V."/>
            <person name="Holt S."/>
            <person name="Cochrane G."/>
            <person name="Meng A."/>
            <person name="Brown T."/>
            <person name="Cohen L."/>
        </authorList>
    </citation>
    <scope>NUCLEOTIDE SEQUENCE</scope>
    <source>
        <strain evidence="5">CCMP1320</strain>
    </source>
</reference>
<comment type="similarity">
    <text evidence="1">Belongs to the VPS36 family.</text>
</comment>
<feature type="compositionally biased region" description="Low complexity" evidence="2">
    <location>
        <begin position="360"/>
        <end position="369"/>
    </location>
</feature>
<feature type="domain" description="UBA" evidence="3">
    <location>
        <begin position="233"/>
        <end position="274"/>
    </location>
</feature>
<dbReference type="PANTHER" id="PTHR13128">
    <property type="entry name" value="VACUOLAR PROTEIN-SORTING-ASSOCIATED PROTEIN 36"/>
    <property type="match status" value="1"/>
</dbReference>
<dbReference type="GO" id="GO:0031902">
    <property type="term" value="C:late endosome membrane"/>
    <property type="evidence" value="ECO:0007669"/>
    <property type="project" value="UniProtKB-UniRule"/>
</dbReference>
<dbReference type="InterPro" id="IPR015940">
    <property type="entry name" value="UBA"/>
</dbReference>
<dbReference type="PANTHER" id="PTHR13128:SF12">
    <property type="entry name" value="VACUOLAR PROTEIN-SORTING-ASSOCIATED PROTEIN 36"/>
    <property type="match status" value="1"/>
</dbReference>
<evidence type="ECO:0000259" key="3">
    <source>
        <dbReference type="PROSITE" id="PS50030"/>
    </source>
</evidence>
<dbReference type="InterPro" id="IPR011993">
    <property type="entry name" value="PH-like_dom_sf"/>
</dbReference>
<comment type="subunit">
    <text evidence="1">Component of the endosomal sorting complex required for transport II (ESCRT-II).</text>
</comment>
<feature type="compositionally biased region" description="Low complexity" evidence="2">
    <location>
        <begin position="337"/>
        <end position="353"/>
    </location>
</feature>
<dbReference type="GO" id="GO:0043130">
    <property type="term" value="F:ubiquitin binding"/>
    <property type="evidence" value="ECO:0007669"/>
    <property type="project" value="UniProtKB-UniRule"/>
</dbReference>
<dbReference type="Pfam" id="PF22562">
    <property type="entry name" value="UBA_7"/>
    <property type="match status" value="1"/>
</dbReference>
<sequence length="390" mass="41737">MIVLDPVQLTPSGRPVLLPGEVEHMLLDKVDLEFDPEGGLPGLLARAYKTGYIILTSHRTLWMDSSPSSAESTAKSKLPSFFSHSSTSSNPAAAAAVPQTAPAKKHCSMPVRAVRGVAKRTAFSLSGAKVRLHLEIYVSTTDHRPIADGHASGSPTRTIQLALRCRGDSPDALAAKLEDLLHTAAPAAQQPPPQAAVRPAPLPSYAAPPPSTTFQPPPPPSMPAQPPPPTPPHVDQSMLVQLMDMGFPRDKCTRALAATQSSDLQAALDFILSFGDLPEMDQPLLPPSNPLPTSVYSQALQQPPPPIPLYPPPSHGSGTPVPTGRGAPSQQQHSPYLSYPHLPSQPQQQQSLPWMMGGLQQQQQQQQQQEISTVNPLMMPPMDYPQGMAL</sequence>
<comment type="subcellular location">
    <subcellularLocation>
        <location evidence="1">Cytoplasm</location>
    </subcellularLocation>
    <subcellularLocation>
        <location evidence="1">Endosome</location>
    </subcellularLocation>
</comment>
<evidence type="ECO:0000313" key="5">
    <source>
        <dbReference type="EMBL" id="CAE0499047.1"/>
    </source>
</evidence>
<feature type="region of interest" description="Disordered" evidence="2">
    <location>
        <begin position="185"/>
        <end position="235"/>
    </location>
</feature>
<dbReference type="InterPro" id="IPR009060">
    <property type="entry name" value="UBA-like_sf"/>
</dbReference>
<accession>A0A7S3VQ42</accession>
<dbReference type="Gene3D" id="1.10.8.10">
    <property type="entry name" value="DNA helicase RuvA subunit, C-terminal domain"/>
    <property type="match status" value="1"/>
</dbReference>
<proteinExistence type="inferred from homology"/>
<dbReference type="InterPro" id="IPR021648">
    <property type="entry name" value="GLUE_dom"/>
</dbReference>
<gene>
    <name evidence="5" type="ORF">DTER00134_LOCUS14120</name>
</gene>
<dbReference type="PROSITE" id="PS51495">
    <property type="entry name" value="GLUE"/>
    <property type="match status" value="1"/>
</dbReference>
<feature type="compositionally biased region" description="Pro residues" evidence="2">
    <location>
        <begin position="302"/>
        <end position="314"/>
    </location>
</feature>
<comment type="function">
    <text evidence="1">Component of the ESCRT-II complex (endosomal sorting complex required for transport II), which is required for multivesicular body (MVB) formation and sorting of endosomal cargo proteins into MVBs.</text>
</comment>
<dbReference type="PROSITE" id="PS50030">
    <property type="entry name" value="UBA"/>
    <property type="match status" value="1"/>
</dbReference>
<organism evidence="5">
    <name type="scientific">Dunaliella tertiolecta</name>
    <name type="common">Green alga</name>
    <dbReference type="NCBI Taxonomy" id="3047"/>
    <lineage>
        <taxon>Eukaryota</taxon>
        <taxon>Viridiplantae</taxon>
        <taxon>Chlorophyta</taxon>
        <taxon>core chlorophytes</taxon>
        <taxon>Chlorophyceae</taxon>
        <taxon>CS clade</taxon>
        <taxon>Chlamydomonadales</taxon>
        <taxon>Dunaliellaceae</taxon>
        <taxon>Dunaliella</taxon>
    </lineage>
</organism>
<keyword evidence="1" id="KW-0967">Endosome</keyword>
<feature type="compositionally biased region" description="Pro residues" evidence="2">
    <location>
        <begin position="189"/>
        <end position="232"/>
    </location>
</feature>